<keyword evidence="5" id="KW-1185">Reference proteome</keyword>
<dbReference type="GeneID" id="105442627"/>
<dbReference type="Gene3D" id="2.60.40.10">
    <property type="entry name" value="Immunoglobulins"/>
    <property type="match status" value="1"/>
</dbReference>
<dbReference type="CDD" id="cd00096">
    <property type="entry name" value="Ig"/>
    <property type="match status" value="1"/>
</dbReference>
<dbReference type="InterPro" id="IPR036179">
    <property type="entry name" value="Ig-like_dom_sf"/>
</dbReference>
<evidence type="ECO:0000313" key="5">
    <source>
        <dbReference type="Proteomes" id="UP000007110"/>
    </source>
</evidence>
<dbReference type="KEGG" id="spu:105442627"/>
<dbReference type="PROSITE" id="PS50835">
    <property type="entry name" value="IG_LIKE"/>
    <property type="match status" value="1"/>
</dbReference>
<keyword evidence="2" id="KW-1015">Disulfide bond</keyword>
<sequence length="269" mass="29312">MTACYYINAPEVHPTQTDIRAAPKDAVAIGCDVTGIPEPLDFYWLKDDVRILDDDGDDTESIPNAFVIFKLDAQKDYGNYTCVATNSLGTSTATIEISGRPLAPVILNKETLGRYGRFYTLIWSPTSVPGDNSTQLINIPISRYIIQYQRQDVIENISIVSLRWPEDALSAATGNYGSFVLFDLIENSSYVGVLCPENDYGLGDCTSFTFATSVVVYKPSPESEFVGNACAGEDTCVGEWIPSAADRHPSVSMVTISVGSIAWLLMSVS</sequence>
<dbReference type="PANTHER" id="PTHR44170">
    <property type="entry name" value="PROTEIN SIDEKICK"/>
    <property type="match status" value="1"/>
</dbReference>
<dbReference type="InterPro" id="IPR013783">
    <property type="entry name" value="Ig-like_fold"/>
</dbReference>
<dbReference type="InterPro" id="IPR007110">
    <property type="entry name" value="Ig-like_dom"/>
</dbReference>
<dbReference type="EnsemblMetazoa" id="XM_030978708">
    <property type="protein sequence ID" value="XP_030834568"/>
    <property type="gene ID" value="LOC105442627"/>
</dbReference>
<protein>
    <recommendedName>
        <fullName evidence="3">Ig-like domain-containing protein</fullName>
    </recommendedName>
</protein>
<evidence type="ECO:0000256" key="2">
    <source>
        <dbReference type="ARBA" id="ARBA00023157"/>
    </source>
</evidence>
<dbReference type="OrthoDB" id="6159398at2759"/>
<feature type="domain" description="Ig-like" evidence="3">
    <location>
        <begin position="10"/>
        <end position="98"/>
    </location>
</feature>
<organism evidence="4 5">
    <name type="scientific">Strongylocentrotus purpuratus</name>
    <name type="common">Purple sea urchin</name>
    <dbReference type="NCBI Taxonomy" id="7668"/>
    <lineage>
        <taxon>Eukaryota</taxon>
        <taxon>Metazoa</taxon>
        <taxon>Echinodermata</taxon>
        <taxon>Eleutherozoa</taxon>
        <taxon>Echinozoa</taxon>
        <taxon>Echinoidea</taxon>
        <taxon>Euechinoidea</taxon>
        <taxon>Echinacea</taxon>
        <taxon>Camarodonta</taxon>
        <taxon>Echinidea</taxon>
        <taxon>Strongylocentrotidae</taxon>
        <taxon>Strongylocentrotus</taxon>
    </lineage>
</organism>
<dbReference type="Pfam" id="PF13927">
    <property type="entry name" value="Ig_3"/>
    <property type="match status" value="1"/>
</dbReference>
<name>A0A7M7NCZ9_STRPU</name>
<evidence type="ECO:0000259" key="3">
    <source>
        <dbReference type="PROSITE" id="PS50835"/>
    </source>
</evidence>
<dbReference type="Proteomes" id="UP000007110">
    <property type="component" value="Unassembled WGS sequence"/>
</dbReference>
<dbReference type="InterPro" id="IPR036116">
    <property type="entry name" value="FN3_sf"/>
</dbReference>
<evidence type="ECO:0000313" key="4">
    <source>
        <dbReference type="EnsemblMetazoa" id="XP_030834568"/>
    </source>
</evidence>
<dbReference type="SUPFAM" id="SSF49265">
    <property type="entry name" value="Fibronectin type III"/>
    <property type="match status" value="1"/>
</dbReference>
<evidence type="ECO:0000256" key="1">
    <source>
        <dbReference type="ARBA" id="ARBA00022737"/>
    </source>
</evidence>
<proteinExistence type="predicted"/>
<dbReference type="SUPFAM" id="SSF48726">
    <property type="entry name" value="Immunoglobulin"/>
    <property type="match status" value="1"/>
</dbReference>
<accession>A0A7M7NCZ9</accession>
<dbReference type="RefSeq" id="XP_030834568.1">
    <property type="nucleotide sequence ID" value="XM_030978708.1"/>
</dbReference>
<keyword evidence="1" id="KW-0677">Repeat</keyword>
<reference evidence="4" key="2">
    <citation type="submission" date="2021-01" db="UniProtKB">
        <authorList>
            <consortium name="EnsemblMetazoa"/>
        </authorList>
    </citation>
    <scope>IDENTIFICATION</scope>
</reference>
<dbReference type="AlphaFoldDB" id="A0A7M7NCZ9"/>
<dbReference type="PANTHER" id="PTHR44170:SF54">
    <property type="entry name" value="FI24025P1"/>
    <property type="match status" value="1"/>
</dbReference>
<reference evidence="5" key="1">
    <citation type="submission" date="2015-02" db="EMBL/GenBank/DDBJ databases">
        <title>Genome sequencing for Strongylocentrotus purpuratus.</title>
        <authorList>
            <person name="Murali S."/>
            <person name="Liu Y."/>
            <person name="Vee V."/>
            <person name="English A."/>
            <person name="Wang M."/>
            <person name="Skinner E."/>
            <person name="Han Y."/>
            <person name="Muzny D.M."/>
            <person name="Worley K.C."/>
            <person name="Gibbs R.A."/>
        </authorList>
    </citation>
    <scope>NUCLEOTIDE SEQUENCE</scope>
</reference>
<dbReference type="OMA" id="YWLKDDV"/>
<dbReference type="InParanoid" id="A0A7M7NCZ9"/>